<sequence>MNLIKRSIPPGLRKYQHITARLRSAIHHPGPSRKNQQRVDRRDPNPVHPSPQICSSALRACSVPARSRLGRLRGRLRLAFFIVNCSPCGQFCIFWIAKRSQSCHHLQEFLEVLEVYAQFFIWSPARVLLLHSSPVVYAVGFPEGRGGER</sequence>
<name>A0ACB8SNW7_9AGAM</name>
<reference evidence="1" key="2">
    <citation type="journal article" date="2022" name="New Phytol.">
        <title>Evolutionary transition to the ectomycorrhizal habit in the genomes of a hyperdiverse lineage of mushroom-forming fungi.</title>
        <authorList>
            <person name="Looney B."/>
            <person name="Miyauchi S."/>
            <person name="Morin E."/>
            <person name="Drula E."/>
            <person name="Courty P.E."/>
            <person name="Kohler A."/>
            <person name="Kuo A."/>
            <person name="LaButti K."/>
            <person name="Pangilinan J."/>
            <person name="Lipzen A."/>
            <person name="Riley R."/>
            <person name="Andreopoulos W."/>
            <person name="He G."/>
            <person name="Johnson J."/>
            <person name="Nolan M."/>
            <person name="Tritt A."/>
            <person name="Barry K.W."/>
            <person name="Grigoriev I.V."/>
            <person name="Nagy L.G."/>
            <person name="Hibbett D."/>
            <person name="Henrissat B."/>
            <person name="Matheny P.B."/>
            <person name="Labbe J."/>
            <person name="Martin F.M."/>
        </authorList>
    </citation>
    <scope>NUCLEOTIDE SEQUENCE</scope>
    <source>
        <strain evidence="1">HHB10654</strain>
    </source>
</reference>
<proteinExistence type="predicted"/>
<evidence type="ECO:0000313" key="2">
    <source>
        <dbReference type="Proteomes" id="UP000814140"/>
    </source>
</evidence>
<reference evidence="1" key="1">
    <citation type="submission" date="2021-03" db="EMBL/GenBank/DDBJ databases">
        <authorList>
            <consortium name="DOE Joint Genome Institute"/>
            <person name="Ahrendt S."/>
            <person name="Looney B.P."/>
            <person name="Miyauchi S."/>
            <person name="Morin E."/>
            <person name="Drula E."/>
            <person name="Courty P.E."/>
            <person name="Chicoki N."/>
            <person name="Fauchery L."/>
            <person name="Kohler A."/>
            <person name="Kuo A."/>
            <person name="Labutti K."/>
            <person name="Pangilinan J."/>
            <person name="Lipzen A."/>
            <person name="Riley R."/>
            <person name="Andreopoulos W."/>
            <person name="He G."/>
            <person name="Johnson J."/>
            <person name="Barry K.W."/>
            <person name="Grigoriev I.V."/>
            <person name="Nagy L."/>
            <person name="Hibbett D."/>
            <person name="Henrissat B."/>
            <person name="Matheny P.B."/>
            <person name="Labbe J."/>
            <person name="Martin F."/>
        </authorList>
    </citation>
    <scope>NUCLEOTIDE SEQUENCE</scope>
    <source>
        <strain evidence="1">HHB10654</strain>
    </source>
</reference>
<protein>
    <submittedName>
        <fullName evidence="1">Uncharacterized protein</fullName>
    </submittedName>
</protein>
<evidence type="ECO:0000313" key="1">
    <source>
        <dbReference type="EMBL" id="KAI0057581.1"/>
    </source>
</evidence>
<keyword evidence="2" id="KW-1185">Reference proteome</keyword>
<accession>A0ACB8SNW7</accession>
<organism evidence="1 2">
    <name type="scientific">Artomyces pyxidatus</name>
    <dbReference type="NCBI Taxonomy" id="48021"/>
    <lineage>
        <taxon>Eukaryota</taxon>
        <taxon>Fungi</taxon>
        <taxon>Dikarya</taxon>
        <taxon>Basidiomycota</taxon>
        <taxon>Agaricomycotina</taxon>
        <taxon>Agaricomycetes</taxon>
        <taxon>Russulales</taxon>
        <taxon>Auriscalpiaceae</taxon>
        <taxon>Artomyces</taxon>
    </lineage>
</organism>
<comment type="caution">
    <text evidence="1">The sequence shown here is derived from an EMBL/GenBank/DDBJ whole genome shotgun (WGS) entry which is preliminary data.</text>
</comment>
<gene>
    <name evidence="1" type="ORF">BV25DRAFT_1366356</name>
</gene>
<dbReference type="Proteomes" id="UP000814140">
    <property type="component" value="Unassembled WGS sequence"/>
</dbReference>
<dbReference type="EMBL" id="MU277245">
    <property type="protein sequence ID" value="KAI0057581.1"/>
    <property type="molecule type" value="Genomic_DNA"/>
</dbReference>